<dbReference type="Pfam" id="PF00356">
    <property type="entry name" value="LacI"/>
    <property type="match status" value="1"/>
</dbReference>
<dbReference type="Gene3D" id="3.40.50.2300">
    <property type="match status" value="2"/>
</dbReference>
<dbReference type="GO" id="GO:0003700">
    <property type="term" value="F:DNA-binding transcription factor activity"/>
    <property type="evidence" value="ECO:0007669"/>
    <property type="project" value="TreeGrafter"/>
</dbReference>
<dbReference type="InterPro" id="IPR028082">
    <property type="entry name" value="Peripla_BP_I"/>
</dbReference>
<evidence type="ECO:0000256" key="1">
    <source>
        <dbReference type="ARBA" id="ARBA00023015"/>
    </source>
</evidence>
<dbReference type="PROSITE" id="PS00356">
    <property type="entry name" value="HTH_LACI_1"/>
    <property type="match status" value="1"/>
</dbReference>
<protein>
    <submittedName>
        <fullName evidence="6">Uncharacterized protein</fullName>
    </submittedName>
</protein>
<evidence type="ECO:0000259" key="4">
    <source>
        <dbReference type="PROSITE" id="PS50932"/>
    </source>
</evidence>
<dbReference type="InterPro" id="IPR000843">
    <property type="entry name" value="HTH_LacI"/>
</dbReference>
<dbReference type="PANTHER" id="PTHR30146:SF150">
    <property type="entry name" value="ARABINOSE METABOLISM TRANSCRIPTIONAL REPRESSOR"/>
    <property type="match status" value="1"/>
</dbReference>
<dbReference type="Gene3D" id="1.10.260.40">
    <property type="entry name" value="lambda repressor-like DNA-binding domains"/>
    <property type="match status" value="1"/>
</dbReference>
<dbReference type="PROSITE" id="PS50943">
    <property type="entry name" value="HTH_CROC1"/>
    <property type="match status" value="1"/>
</dbReference>
<dbReference type="OrthoDB" id="9784962at2"/>
<comment type="caution">
    <text evidence="6">The sequence shown here is derived from an EMBL/GenBank/DDBJ whole genome shotgun (WGS) entry which is preliminary data.</text>
</comment>
<dbReference type="SUPFAM" id="SSF47413">
    <property type="entry name" value="lambda repressor-like DNA-binding domains"/>
    <property type="match status" value="1"/>
</dbReference>
<evidence type="ECO:0000256" key="2">
    <source>
        <dbReference type="ARBA" id="ARBA00023125"/>
    </source>
</evidence>
<keyword evidence="1" id="KW-0805">Transcription regulation</keyword>
<dbReference type="InterPro" id="IPR001387">
    <property type="entry name" value="Cro/C1-type_HTH"/>
</dbReference>
<keyword evidence="2" id="KW-0238">DNA-binding</keyword>
<dbReference type="InterPro" id="IPR046335">
    <property type="entry name" value="LacI/GalR-like_sensor"/>
</dbReference>
<proteinExistence type="predicted"/>
<dbReference type="PANTHER" id="PTHR30146">
    <property type="entry name" value="LACI-RELATED TRANSCRIPTIONAL REPRESSOR"/>
    <property type="match status" value="1"/>
</dbReference>
<dbReference type="KEGG" id="cthd:CDO33_08285"/>
<organism evidence="6 7">
    <name type="scientific">Clostridium thermosuccinogenes</name>
    <dbReference type="NCBI Taxonomy" id="84032"/>
    <lineage>
        <taxon>Bacteria</taxon>
        <taxon>Bacillati</taxon>
        <taxon>Bacillota</taxon>
        <taxon>Clostridia</taxon>
        <taxon>Eubacteriales</taxon>
        <taxon>Clostridiaceae</taxon>
        <taxon>Clostridium</taxon>
    </lineage>
</organism>
<dbReference type="SUPFAM" id="SSF53822">
    <property type="entry name" value="Periplasmic binding protein-like I"/>
    <property type="match status" value="1"/>
</dbReference>
<sequence length="350" mass="38801">MKNNITIYDIAREAKVSPATVSRVLTGSARVSVEKSRIIREIIEKYDFQPNAIARSLVKKESRTIGVILPDIVNPFFATVFLEAEKYAVSLGYSMLLCNSINDMFESNIALESIYLKTLTEKQVDGIIFLGGRINMVRTDKKLAEEMNTVLAKVPIVMINGRMGGVDCYKVRSDEREGIFSIVEYLTSLGHRSIGFIGGRLNVTSTAIKLNALKDALRHFKLEFNEKWIVISGDFNIENGAKAMKTLLSEKERPTAVIAVNDTVAIGAMKYAASVGVDIPGDISITGFDDSYLCDIVTPRLTSVSHNIPELARKAVDMLCYTFANRSVPKERIVRTSLTIRESCACPRNI</sequence>
<gene>
    <name evidence="6" type="ORF">CDQ84_14415</name>
</gene>
<evidence type="ECO:0000313" key="7">
    <source>
        <dbReference type="Proteomes" id="UP000236151"/>
    </source>
</evidence>
<dbReference type="InterPro" id="IPR010982">
    <property type="entry name" value="Lambda_DNA-bd_dom_sf"/>
</dbReference>
<keyword evidence="7" id="KW-1185">Reference proteome</keyword>
<keyword evidence="3" id="KW-0804">Transcription</keyword>
<dbReference type="SMART" id="SM00354">
    <property type="entry name" value="HTH_LACI"/>
    <property type="match status" value="1"/>
</dbReference>
<dbReference type="CDD" id="cd01392">
    <property type="entry name" value="HTH_LacI"/>
    <property type="match status" value="1"/>
</dbReference>
<evidence type="ECO:0000313" key="6">
    <source>
        <dbReference type="EMBL" id="PNT96798.1"/>
    </source>
</evidence>
<dbReference type="CDD" id="cd06267">
    <property type="entry name" value="PBP1_LacI_sugar_binding-like"/>
    <property type="match status" value="1"/>
</dbReference>
<dbReference type="GO" id="GO:0000976">
    <property type="term" value="F:transcription cis-regulatory region binding"/>
    <property type="evidence" value="ECO:0007669"/>
    <property type="project" value="TreeGrafter"/>
</dbReference>
<feature type="domain" description="HTH cro/C1-type" evidence="5">
    <location>
        <begin position="2"/>
        <end position="49"/>
    </location>
</feature>
<accession>A0A2K2F9X8</accession>
<dbReference type="RefSeq" id="WP_103082438.1">
    <property type="nucleotide sequence ID" value="NZ_CP021850.1"/>
</dbReference>
<dbReference type="PROSITE" id="PS50932">
    <property type="entry name" value="HTH_LACI_2"/>
    <property type="match status" value="1"/>
</dbReference>
<dbReference type="EMBL" id="NIOJ01000044">
    <property type="protein sequence ID" value="PNT96798.1"/>
    <property type="molecule type" value="Genomic_DNA"/>
</dbReference>
<feature type="domain" description="HTH lacI-type" evidence="4">
    <location>
        <begin position="5"/>
        <end position="59"/>
    </location>
</feature>
<name>A0A2K2F9X8_9CLOT</name>
<dbReference type="AlphaFoldDB" id="A0A2K2F9X8"/>
<reference evidence="6 7" key="1">
    <citation type="submission" date="2017-06" db="EMBL/GenBank/DDBJ databases">
        <title>Investigating the central metabolism of Clostridium thermosuccinogenes.</title>
        <authorList>
            <person name="Koendjbiharie J.G."/>
            <person name="van Kranenburg R."/>
        </authorList>
    </citation>
    <scope>NUCLEOTIDE SEQUENCE [LARGE SCALE GENOMIC DNA]</scope>
    <source>
        <strain evidence="6 7">DSM 5806</strain>
    </source>
</reference>
<dbReference type="Proteomes" id="UP000236151">
    <property type="component" value="Unassembled WGS sequence"/>
</dbReference>
<evidence type="ECO:0000259" key="5">
    <source>
        <dbReference type="PROSITE" id="PS50943"/>
    </source>
</evidence>
<dbReference type="Pfam" id="PF13377">
    <property type="entry name" value="Peripla_BP_3"/>
    <property type="match status" value="1"/>
</dbReference>
<evidence type="ECO:0000256" key="3">
    <source>
        <dbReference type="ARBA" id="ARBA00023163"/>
    </source>
</evidence>